<name>A0ABQ8UE21_9EUKA</name>
<keyword evidence="1" id="KW-1133">Transmembrane helix</keyword>
<keyword evidence="1" id="KW-0472">Membrane</keyword>
<evidence type="ECO:0000313" key="3">
    <source>
        <dbReference type="EMBL" id="KAJ4456681.1"/>
    </source>
</evidence>
<organism evidence="3 4">
    <name type="scientific">Paratrimastix pyriformis</name>
    <dbReference type="NCBI Taxonomy" id="342808"/>
    <lineage>
        <taxon>Eukaryota</taxon>
        <taxon>Metamonada</taxon>
        <taxon>Preaxostyla</taxon>
        <taxon>Paratrimastigidae</taxon>
        <taxon>Paratrimastix</taxon>
    </lineage>
</organism>
<evidence type="ECO:0000313" key="4">
    <source>
        <dbReference type="Proteomes" id="UP001141327"/>
    </source>
</evidence>
<feature type="chain" id="PRO_5045868442" evidence="2">
    <location>
        <begin position="16"/>
        <end position="539"/>
    </location>
</feature>
<evidence type="ECO:0000256" key="1">
    <source>
        <dbReference type="SAM" id="Phobius"/>
    </source>
</evidence>
<keyword evidence="4" id="KW-1185">Reference proteome</keyword>
<proteinExistence type="predicted"/>
<protein>
    <submittedName>
        <fullName evidence="3">Uncharacterized protein</fullName>
    </submittedName>
</protein>
<dbReference type="Proteomes" id="UP001141327">
    <property type="component" value="Unassembled WGS sequence"/>
</dbReference>
<feature type="signal peptide" evidence="2">
    <location>
        <begin position="1"/>
        <end position="15"/>
    </location>
</feature>
<feature type="transmembrane region" description="Helical" evidence="1">
    <location>
        <begin position="487"/>
        <end position="511"/>
    </location>
</feature>
<accession>A0ABQ8UE21</accession>
<evidence type="ECO:0000256" key="2">
    <source>
        <dbReference type="SAM" id="SignalP"/>
    </source>
</evidence>
<reference evidence="3" key="1">
    <citation type="journal article" date="2022" name="bioRxiv">
        <title>Genomics of Preaxostyla Flagellates Illuminates Evolutionary Transitions and the Path Towards Mitochondrial Loss.</title>
        <authorList>
            <person name="Novak L.V.F."/>
            <person name="Treitli S.C."/>
            <person name="Pyrih J."/>
            <person name="Halakuc P."/>
            <person name="Pipaliya S.V."/>
            <person name="Vacek V."/>
            <person name="Brzon O."/>
            <person name="Soukal P."/>
            <person name="Eme L."/>
            <person name="Dacks J.B."/>
            <person name="Karnkowska A."/>
            <person name="Elias M."/>
            <person name="Hampl V."/>
        </authorList>
    </citation>
    <scope>NUCLEOTIDE SEQUENCE</scope>
    <source>
        <strain evidence="3">RCP-MX</strain>
    </source>
</reference>
<gene>
    <name evidence="3" type="ORF">PAPYR_7984</name>
</gene>
<sequence>MITALLLALVSWSLAIDCPAASFHAATFSEALVDGDELVVKVDGFSLSEFVIAAGPPPLVTDPACLPTPTVVVPDPALPCETEMSFRETLASIALCPSVATEVIDDMMYWHIPLHVLSTVLTGIDPNGDPAYGRRYQSMEILIEQTISVNASTTVDVMHVVNYTGFEKGDSYFDHLDSEYILHFSIWTNFPYEQGPPFLASAPLPLGDIDLIPEPADDVCSDPTQSAYAPSPLGLDSSPSVSHSFCERAYYMRIRGQETTCLLGGVYRIGSHVTCREAEHCPSGTEGDYFADYEIIPGNCEATVINITVTGELWVEMDGGTALAWGRHCTVMGELYAAVPLSNADMLRMRVCKLPHVGETCPEADSQVLVVNNAPAFWGAIPELHLEVTRTGTMVWNVTFHLDILAFHFALGVDMNANLITELEFDAEFGNFIPGHVMEVAYKLRASSSEEDAGELTPVPKADLAAILPITGVYVADPAVATTGTTLAVAIGGSVGAVALVAAVVVALVLLRRKAAKGAAKKEAAVIPAPPAPVVESKV</sequence>
<keyword evidence="1" id="KW-0812">Transmembrane</keyword>
<keyword evidence="2" id="KW-0732">Signal</keyword>
<dbReference type="EMBL" id="JAPMOS010000063">
    <property type="protein sequence ID" value="KAJ4456681.1"/>
    <property type="molecule type" value="Genomic_DNA"/>
</dbReference>
<comment type="caution">
    <text evidence="3">The sequence shown here is derived from an EMBL/GenBank/DDBJ whole genome shotgun (WGS) entry which is preliminary data.</text>
</comment>